<dbReference type="Proteomes" id="UP001064048">
    <property type="component" value="Chromosome 19"/>
</dbReference>
<gene>
    <name evidence="1" type="ORF">MSG28_011370</name>
</gene>
<sequence length="250" mass="28193">MVYSNQIYILSILYIFKNTQRIMAAFTPVTHVLFDMDGLILNTEELYTVAFQNIVSKFGKNYTYELKVSLMGSQAHETADRIIKALDLPLSRDEFVDISKKEFADLFPTTEVLPGARRLIEHLHKHNIPIGLATSSSVESYELKTNHHQQLFSLFPFKTFGSDSEVRQGKPSPDIFFVAAGRFPDKPDPSKCLVFEDSVNGVKAAKAAGMQVVMVPDSRLDKSYTKEATLVLNSLEDFKPEVFSLPPYDD</sequence>
<evidence type="ECO:0000313" key="1">
    <source>
        <dbReference type="EMBL" id="KAI8425544.1"/>
    </source>
</evidence>
<comment type="caution">
    <text evidence="1">The sequence shown here is derived from an EMBL/GenBank/DDBJ whole genome shotgun (WGS) entry which is preliminary data.</text>
</comment>
<accession>A0ACC0JNB1</accession>
<dbReference type="EMBL" id="CM046119">
    <property type="protein sequence ID" value="KAI8425544.1"/>
    <property type="molecule type" value="Genomic_DNA"/>
</dbReference>
<keyword evidence="2" id="KW-1185">Reference proteome</keyword>
<name>A0ACC0JNB1_CHOFU</name>
<evidence type="ECO:0000313" key="2">
    <source>
        <dbReference type="Proteomes" id="UP001064048"/>
    </source>
</evidence>
<reference evidence="1 2" key="1">
    <citation type="journal article" date="2022" name="Genome Biol. Evol.">
        <title>The Spruce Budworm Genome: Reconstructing the Evolutionary History of Antifreeze Proteins.</title>
        <authorList>
            <person name="Beliveau C."/>
            <person name="Gagne P."/>
            <person name="Picq S."/>
            <person name="Vernygora O."/>
            <person name="Keeling C.I."/>
            <person name="Pinkney K."/>
            <person name="Doucet D."/>
            <person name="Wen F."/>
            <person name="Johnston J.S."/>
            <person name="Maaroufi H."/>
            <person name="Boyle B."/>
            <person name="Laroche J."/>
            <person name="Dewar K."/>
            <person name="Juretic N."/>
            <person name="Blackburn G."/>
            <person name="Nisole A."/>
            <person name="Brunet B."/>
            <person name="Brandao M."/>
            <person name="Lumley L."/>
            <person name="Duan J."/>
            <person name="Quan G."/>
            <person name="Lucarotti C.J."/>
            <person name="Roe A.D."/>
            <person name="Sperling F.A.H."/>
            <person name="Levesque R.C."/>
            <person name="Cusson M."/>
        </authorList>
    </citation>
    <scope>NUCLEOTIDE SEQUENCE [LARGE SCALE GENOMIC DNA]</scope>
    <source>
        <strain evidence="1">Glfc:IPQL:Cfum</strain>
    </source>
</reference>
<organism evidence="1 2">
    <name type="scientific">Choristoneura fumiferana</name>
    <name type="common">Spruce budworm moth</name>
    <name type="synonym">Archips fumiferana</name>
    <dbReference type="NCBI Taxonomy" id="7141"/>
    <lineage>
        <taxon>Eukaryota</taxon>
        <taxon>Metazoa</taxon>
        <taxon>Ecdysozoa</taxon>
        <taxon>Arthropoda</taxon>
        <taxon>Hexapoda</taxon>
        <taxon>Insecta</taxon>
        <taxon>Pterygota</taxon>
        <taxon>Neoptera</taxon>
        <taxon>Endopterygota</taxon>
        <taxon>Lepidoptera</taxon>
        <taxon>Glossata</taxon>
        <taxon>Ditrysia</taxon>
        <taxon>Tortricoidea</taxon>
        <taxon>Tortricidae</taxon>
        <taxon>Tortricinae</taxon>
        <taxon>Choristoneura</taxon>
    </lineage>
</organism>
<proteinExistence type="predicted"/>
<protein>
    <submittedName>
        <fullName evidence="1">Uncharacterized protein</fullName>
    </submittedName>
</protein>